<evidence type="ECO:0000313" key="8">
    <source>
        <dbReference type="EMBL" id="AGS49658.1"/>
    </source>
</evidence>
<evidence type="ECO:0000256" key="7">
    <source>
        <dbReference type="PIRNR" id="PIRNR000441"/>
    </source>
</evidence>
<name>S5TMN9_9BACT</name>
<keyword evidence="4" id="KW-0677">Repeat</keyword>
<dbReference type="EMBL" id="KF264552">
    <property type="protein sequence ID" value="AGS49658.1"/>
    <property type="molecule type" value="Genomic_DNA"/>
</dbReference>
<dbReference type="InterPro" id="IPR045304">
    <property type="entry name" value="LbH_SAT"/>
</dbReference>
<dbReference type="GO" id="GO:0006535">
    <property type="term" value="P:cysteine biosynthetic process from serine"/>
    <property type="evidence" value="ECO:0007669"/>
    <property type="project" value="InterPro"/>
</dbReference>
<dbReference type="Pfam" id="PF00132">
    <property type="entry name" value="Hexapep"/>
    <property type="match status" value="1"/>
</dbReference>
<keyword evidence="5 7" id="KW-0012">Acyltransferase</keyword>
<dbReference type="InterPro" id="IPR005881">
    <property type="entry name" value="Ser_O-AcTrfase"/>
</dbReference>
<keyword evidence="2" id="KW-0028">Amino-acid biosynthesis</keyword>
<comment type="similarity">
    <text evidence="1 7">Belongs to the transferase hexapeptide repeat family.</text>
</comment>
<keyword evidence="3 7" id="KW-0808">Transferase</keyword>
<dbReference type="InterPro" id="IPR001451">
    <property type="entry name" value="Hexapep"/>
</dbReference>
<dbReference type="GO" id="GO:0005737">
    <property type="term" value="C:cytoplasm"/>
    <property type="evidence" value="ECO:0007669"/>
    <property type="project" value="InterPro"/>
</dbReference>
<accession>S5TMN9</accession>
<dbReference type="InterPro" id="IPR018357">
    <property type="entry name" value="Hexapep_transf_CS"/>
</dbReference>
<dbReference type="SUPFAM" id="SSF51161">
    <property type="entry name" value="Trimeric LpxA-like enzymes"/>
    <property type="match status" value="1"/>
</dbReference>
<dbReference type="AlphaFoldDB" id="S5TMN9"/>
<evidence type="ECO:0000256" key="1">
    <source>
        <dbReference type="ARBA" id="ARBA00007274"/>
    </source>
</evidence>
<dbReference type="GO" id="GO:0009001">
    <property type="term" value="F:serine O-acetyltransferase activity"/>
    <property type="evidence" value="ECO:0007669"/>
    <property type="project" value="UniProtKB-EC"/>
</dbReference>
<dbReference type="FunFam" id="2.160.10.10:FF:000007">
    <property type="entry name" value="Serine acetyltransferase"/>
    <property type="match status" value="1"/>
</dbReference>
<evidence type="ECO:0000256" key="5">
    <source>
        <dbReference type="ARBA" id="ARBA00023315"/>
    </source>
</evidence>
<dbReference type="Gene3D" id="1.10.3130.10">
    <property type="entry name" value="serine acetyltransferase, domain 1"/>
    <property type="match status" value="1"/>
</dbReference>
<evidence type="ECO:0000256" key="6">
    <source>
        <dbReference type="ARBA" id="ARBA00049486"/>
    </source>
</evidence>
<dbReference type="Gene3D" id="2.160.10.10">
    <property type="entry name" value="Hexapeptide repeat proteins"/>
    <property type="match status" value="1"/>
</dbReference>
<evidence type="ECO:0000256" key="4">
    <source>
        <dbReference type="ARBA" id="ARBA00022737"/>
    </source>
</evidence>
<dbReference type="CDD" id="cd03354">
    <property type="entry name" value="LbH_SAT"/>
    <property type="match status" value="1"/>
</dbReference>
<dbReference type="InterPro" id="IPR011004">
    <property type="entry name" value="Trimer_LpxA-like_sf"/>
</dbReference>
<dbReference type="PROSITE" id="PS00101">
    <property type="entry name" value="HEXAPEP_TRANSFERASES"/>
    <property type="match status" value="1"/>
</dbReference>
<dbReference type="PIRSF" id="PIRSF000441">
    <property type="entry name" value="CysE"/>
    <property type="match status" value="1"/>
</dbReference>
<dbReference type="NCBIfam" id="NF041874">
    <property type="entry name" value="EPS_EpsC"/>
    <property type="match status" value="1"/>
</dbReference>
<dbReference type="PANTHER" id="PTHR42811">
    <property type="entry name" value="SERINE ACETYLTRANSFERASE"/>
    <property type="match status" value="1"/>
</dbReference>
<sequence>MAMGNPYRSALDDLDMIRERDPSITSRTEALLHPALPAIWTYRVAHRLHRRGMRRTARLLSGLARVLCGGIEIHPGARIGRGFFIDHGTGVVIGETAVIGDDVTIFHQVTLGSVGWWHDRERPEGARRHPRVGDRVVIGANSTLLGPITVGPDSVIGAQALVIQDVPSGSRILAPAARPHLPRYRRTSAIAVNRDPGTLGGFPAW</sequence>
<evidence type="ECO:0000256" key="2">
    <source>
        <dbReference type="ARBA" id="ARBA00022605"/>
    </source>
</evidence>
<dbReference type="InterPro" id="IPR042122">
    <property type="entry name" value="Ser_AcTrfase_N_sf"/>
</dbReference>
<protein>
    <recommendedName>
        <fullName evidence="7">Serine acetyltransferase</fullName>
        <ecNumber evidence="7">2.3.1.30</ecNumber>
    </recommendedName>
</protein>
<evidence type="ECO:0000256" key="3">
    <source>
        <dbReference type="ARBA" id="ARBA00022679"/>
    </source>
</evidence>
<dbReference type="EC" id="2.3.1.30" evidence="7"/>
<comment type="catalytic activity">
    <reaction evidence="6 7">
        <text>L-serine + acetyl-CoA = O-acetyl-L-serine + CoA</text>
        <dbReference type="Rhea" id="RHEA:24560"/>
        <dbReference type="ChEBI" id="CHEBI:33384"/>
        <dbReference type="ChEBI" id="CHEBI:57287"/>
        <dbReference type="ChEBI" id="CHEBI:57288"/>
        <dbReference type="ChEBI" id="CHEBI:58340"/>
        <dbReference type="EC" id="2.3.1.30"/>
    </reaction>
</comment>
<reference evidence="8" key="1">
    <citation type="journal article" date="2013" name="Proc. Natl. Acad. Sci. U.S.A.">
        <title>Mapping gene clusters within arrayed metagenomic libraries to expand the structural diversity of biomedically relevant natural products.</title>
        <authorList>
            <person name="Owen J.G."/>
            <person name="Reddy B.V."/>
            <person name="Ternei M.A."/>
            <person name="Charlop-Powers Z."/>
            <person name="Calle P.Y."/>
            <person name="Kim J.H."/>
            <person name="Brady S.F."/>
        </authorList>
    </citation>
    <scope>NUCLEOTIDE SEQUENCE</scope>
</reference>
<dbReference type="InterPro" id="IPR053376">
    <property type="entry name" value="Serine_acetyltransferase"/>
</dbReference>
<organism evidence="8">
    <name type="scientific">uncultured bacterium esnapd13</name>
    <dbReference type="NCBI Taxonomy" id="1366593"/>
    <lineage>
        <taxon>Bacteria</taxon>
        <taxon>environmental samples</taxon>
    </lineage>
</organism>
<proteinExistence type="inferred from homology"/>